<proteinExistence type="predicted"/>
<evidence type="ECO:0008006" key="4">
    <source>
        <dbReference type="Google" id="ProtNLM"/>
    </source>
</evidence>
<feature type="signal peptide" evidence="2">
    <location>
        <begin position="1"/>
        <end position="23"/>
    </location>
</feature>
<dbReference type="EMBL" id="HBKQ01041378">
    <property type="protein sequence ID" value="CAE2265154.1"/>
    <property type="molecule type" value="Transcribed_RNA"/>
</dbReference>
<keyword evidence="2" id="KW-0732">Signal</keyword>
<reference evidence="3" key="1">
    <citation type="submission" date="2021-01" db="EMBL/GenBank/DDBJ databases">
        <authorList>
            <person name="Corre E."/>
            <person name="Pelletier E."/>
            <person name="Niang G."/>
            <person name="Scheremetjew M."/>
            <person name="Finn R."/>
            <person name="Kale V."/>
            <person name="Holt S."/>
            <person name="Cochrane G."/>
            <person name="Meng A."/>
            <person name="Brown T."/>
            <person name="Cohen L."/>
        </authorList>
    </citation>
    <scope>NUCLEOTIDE SEQUENCE</scope>
    <source>
        <strain evidence="3">Isolate 1302-5</strain>
    </source>
</reference>
<gene>
    <name evidence="3" type="ORF">OAUR00152_LOCUS28543</name>
</gene>
<name>A0A7S4JJ10_9STRA</name>
<organism evidence="3">
    <name type="scientific">Odontella aurita</name>
    <dbReference type="NCBI Taxonomy" id="265563"/>
    <lineage>
        <taxon>Eukaryota</taxon>
        <taxon>Sar</taxon>
        <taxon>Stramenopiles</taxon>
        <taxon>Ochrophyta</taxon>
        <taxon>Bacillariophyta</taxon>
        <taxon>Mediophyceae</taxon>
        <taxon>Biddulphiophycidae</taxon>
        <taxon>Eupodiscales</taxon>
        <taxon>Odontellaceae</taxon>
        <taxon>Odontella</taxon>
    </lineage>
</organism>
<feature type="chain" id="PRO_5030985912" description="H(+)-exporting diphosphatase" evidence="2">
    <location>
        <begin position="24"/>
        <end position="175"/>
    </location>
</feature>
<accession>A0A7S4JJ10</accession>
<feature type="transmembrane region" description="Helical" evidence="1">
    <location>
        <begin position="102"/>
        <end position="119"/>
    </location>
</feature>
<protein>
    <recommendedName>
        <fullName evidence="4">H(+)-exporting diphosphatase</fullName>
    </recommendedName>
</protein>
<keyword evidence="1" id="KW-1133">Transmembrane helix</keyword>
<keyword evidence="1" id="KW-0472">Membrane</keyword>
<evidence type="ECO:0000256" key="1">
    <source>
        <dbReference type="SAM" id="Phobius"/>
    </source>
</evidence>
<evidence type="ECO:0000256" key="2">
    <source>
        <dbReference type="SAM" id="SignalP"/>
    </source>
</evidence>
<sequence>MSFRMDFYLWALLLLVQGPGTGAAFLPSSVVRQKQGFYASKPALDVAGPSSAGAREYSPVSLGMSELSDLPSILSSVETFDGSTVDPVVVSNVFWGALQGKIISVIIGQFLAAAVFAVLSSMAASQLAKIGEYVKDNIFKQSTRDAAGATVAQFASSVVDKGCVRMCIEVEGILS</sequence>
<dbReference type="AlphaFoldDB" id="A0A7S4JJ10"/>
<evidence type="ECO:0000313" key="3">
    <source>
        <dbReference type="EMBL" id="CAE2265154.1"/>
    </source>
</evidence>
<keyword evidence="1" id="KW-0812">Transmembrane</keyword>